<keyword evidence="5 11" id="KW-0812">Transmembrane</keyword>
<evidence type="ECO:0000256" key="10">
    <source>
        <dbReference type="SAM" id="MobiDB-lite"/>
    </source>
</evidence>
<evidence type="ECO:0000256" key="9">
    <source>
        <dbReference type="ARBA" id="ARBA00023242"/>
    </source>
</evidence>
<keyword evidence="9" id="KW-0539">Nucleus</keyword>
<dbReference type="GO" id="GO:0071763">
    <property type="term" value="P:nuclear membrane organization"/>
    <property type="evidence" value="ECO:0007669"/>
    <property type="project" value="TreeGrafter"/>
</dbReference>
<feature type="compositionally biased region" description="Acidic residues" evidence="10">
    <location>
        <begin position="314"/>
        <end position="324"/>
    </location>
</feature>
<dbReference type="InterPro" id="IPR012430">
    <property type="entry name" value="TMEM43_fam"/>
</dbReference>
<name>C1N305_MICPC</name>
<dbReference type="eggNOG" id="ENOG502QSR2">
    <property type="taxonomic scope" value="Eukaryota"/>
</dbReference>
<dbReference type="Pfam" id="PF07787">
    <property type="entry name" value="TMEM43"/>
    <property type="match status" value="2"/>
</dbReference>
<gene>
    <name evidence="12" type="ORF">MICPUCDRAFT_42080</name>
</gene>
<evidence type="ECO:0000256" key="4">
    <source>
        <dbReference type="ARBA" id="ARBA00006627"/>
    </source>
</evidence>
<keyword evidence="13" id="KW-1185">Reference proteome</keyword>
<evidence type="ECO:0000256" key="5">
    <source>
        <dbReference type="ARBA" id="ARBA00022692"/>
    </source>
</evidence>
<proteinExistence type="inferred from homology"/>
<dbReference type="GO" id="GO:0006629">
    <property type="term" value="P:lipid metabolic process"/>
    <property type="evidence" value="ECO:0007669"/>
    <property type="project" value="TreeGrafter"/>
</dbReference>
<reference evidence="12 13" key="1">
    <citation type="journal article" date="2009" name="Science">
        <title>Green evolution and dynamic adaptations revealed by genomes of the marine picoeukaryotes Micromonas.</title>
        <authorList>
            <person name="Worden A.Z."/>
            <person name="Lee J.H."/>
            <person name="Mock T."/>
            <person name="Rouze P."/>
            <person name="Simmons M.P."/>
            <person name="Aerts A.L."/>
            <person name="Allen A.E."/>
            <person name="Cuvelier M.L."/>
            <person name="Derelle E."/>
            <person name="Everett M.V."/>
            <person name="Foulon E."/>
            <person name="Grimwood J."/>
            <person name="Gundlach H."/>
            <person name="Henrissat B."/>
            <person name="Napoli C."/>
            <person name="McDonald S.M."/>
            <person name="Parker M.S."/>
            <person name="Rombauts S."/>
            <person name="Salamov A."/>
            <person name="Von Dassow P."/>
            <person name="Badger J.H."/>
            <person name="Coutinho P.M."/>
            <person name="Demir E."/>
            <person name="Dubchak I."/>
            <person name="Gentemann C."/>
            <person name="Eikrem W."/>
            <person name="Gready J.E."/>
            <person name="John U."/>
            <person name="Lanier W."/>
            <person name="Lindquist E.A."/>
            <person name="Lucas S."/>
            <person name="Mayer K.F."/>
            <person name="Moreau H."/>
            <person name="Not F."/>
            <person name="Otillar R."/>
            <person name="Panaud O."/>
            <person name="Pangilinan J."/>
            <person name="Paulsen I."/>
            <person name="Piegu B."/>
            <person name="Poliakov A."/>
            <person name="Robbens S."/>
            <person name="Schmutz J."/>
            <person name="Toulza E."/>
            <person name="Wyss T."/>
            <person name="Zelensky A."/>
            <person name="Zhou K."/>
            <person name="Armbrust E.V."/>
            <person name="Bhattacharya D."/>
            <person name="Goodenough U.W."/>
            <person name="Van de Peer Y."/>
            <person name="Grigoriev I.V."/>
        </authorList>
    </citation>
    <scope>NUCLEOTIDE SEQUENCE [LARGE SCALE GENOMIC DNA]</scope>
    <source>
        <strain evidence="12 13">CCMP1545</strain>
    </source>
</reference>
<feature type="compositionally biased region" description="Acidic residues" evidence="10">
    <location>
        <begin position="240"/>
        <end position="251"/>
    </location>
</feature>
<feature type="transmembrane region" description="Helical" evidence="11">
    <location>
        <begin position="433"/>
        <end position="454"/>
    </location>
</feature>
<feature type="region of interest" description="Disordered" evidence="10">
    <location>
        <begin position="1"/>
        <end position="55"/>
    </location>
</feature>
<feature type="transmembrane region" description="Helical" evidence="11">
    <location>
        <begin position="505"/>
        <end position="521"/>
    </location>
</feature>
<evidence type="ECO:0000313" key="12">
    <source>
        <dbReference type="EMBL" id="EEH53113.1"/>
    </source>
</evidence>
<feature type="transmembrane region" description="Helical" evidence="11">
    <location>
        <begin position="466"/>
        <end position="499"/>
    </location>
</feature>
<feature type="compositionally biased region" description="Acidic residues" evidence="10">
    <location>
        <begin position="283"/>
        <end position="300"/>
    </location>
</feature>
<dbReference type="PANTHER" id="PTHR13416">
    <property type="match status" value="1"/>
</dbReference>
<comment type="similarity">
    <text evidence="4">Belongs to the TMEM43 family.</text>
</comment>
<evidence type="ECO:0000313" key="13">
    <source>
        <dbReference type="Proteomes" id="UP000001876"/>
    </source>
</evidence>
<dbReference type="OrthoDB" id="410725at2759"/>
<evidence type="ECO:0000256" key="2">
    <source>
        <dbReference type="ARBA" id="ARBA00004259"/>
    </source>
</evidence>
<keyword evidence="8 11" id="KW-0472">Membrane</keyword>
<dbReference type="PANTHER" id="PTHR13416:SF2">
    <property type="entry name" value="TRANSMEMBRANE PROTEIN 43"/>
    <property type="match status" value="1"/>
</dbReference>
<dbReference type="GO" id="GO:0005637">
    <property type="term" value="C:nuclear inner membrane"/>
    <property type="evidence" value="ECO:0007669"/>
    <property type="project" value="TreeGrafter"/>
</dbReference>
<protein>
    <submittedName>
        <fullName evidence="12">Predicted protein</fullName>
    </submittedName>
</protein>
<dbReference type="OMA" id="NMMALDE"/>
<feature type="compositionally biased region" description="Low complexity" evidence="10">
    <location>
        <begin position="1"/>
        <end position="17"/>
    </location>
</feature>
<organism evidence="13">
    <name type="scientific">Micromonas pusilla (strain CCMP1545)</name>
    <name type="common">Picoplanktonic green alga</name>
    <dbReference type="NCBI Taxonomy" id="564608"/>
    <lineage>
        <taxon>Eukaryota</taxon>
        <taxon>Viridiplantae</taxon>
        <taxon>Chlorophyta</taxon>
        <taxon>Mamiellophyceae</taxon>
        <taxon>Mamiellales</taxon>
        <taxon>Mamiellaceae</taxon>
        <taxon>Micromonas</taxon>
    </lineage>
</organism>
<evidence type="ECO:0000256" key="6">
    <source>
        <dbReference type="ARBA" id="ARBA00022824"/>
    </source>
</evidence>
<sequence length="542" mass="56704">MSSRIAGKYTGGAAAAASGGGVSRRGPDSFTEVRYVPNRGGSGSRRASSSTGGGGGGSNLCCALVFGVILFTSAFPVLWWNEGNAVAVYDALKEAKDSVVQIKGGVATPSTKGSLVHVVGKTSGERLRDGDFGVAMNDAIRLDRVVESYQWKETKSERRVEEGDETRVETTYTYDLAWIRGTIDSSKFRRPNGHRNAGAPEYDAKSIAAREVGVGDGFVLSESLVNKLTRRQTVRLTPPNDDDGGDGDDEFESRRGGAPGRYGAKRKKKRPKALGGAVRDGADADADADAEDDVNAADDDAAGRKRRRGKGIVDNDDDDDDEFDAATSSGAVAPLGEARLVASSPPPGYAVLDGLAYSRAAAASNPKVGDRRVRYAALPGGQVVSVLAKQGKGGALVPFVAKSGKEIALVRDGRASYVEMIERATRANATRTWLVRAGGFLLMFFGVVLLTAPVRYAVGALRWIPLLGGFAASVINLGVFLAALAVAIALSLVVIGASWITHRPVIAIAMLASSVGVGWAARRAGDASRGGGDRTTTTTHLD</sequence>
<evidence type="ECO:0000256" key="1">
    <source>
        <dbReference type="ARBA" id="ARBA00004127"/>
    </source>
</evidence>
<feature type="region of interest" description="Disordered" evidence="10">
    <location>
        <begin position="231"/>
        <end position="330"/>
    </location>
</feature>
<accession>C1N305</accession>
<evidence type="ECO:0000256" key="3">
    <source>
        <dbReference type="ARBA" id="ARBA00004586"/>
    </source>
</evidence>
<dbReference type="KEGG" id="mpp:MICPUCDRAFT_42080"/>
<dbReference type="GeneID" id="9687967"/>
<dbReference type="AlphaFoldDB" id="C1N305"/>
<evidence type="ECO:0000256" key="8">
    <source>
        <dbReference type="ARBA" id="ARBA00023136"/>
    </source>
</evidence>
<keyword evidence="7 11" id="KW-1133">Transmembrane helix</keyword>
<evidence type="ECO:0000256" key="11">
    <source>
        <dbReference type="SAM" id="Phobius"/>
    </source>
</evidence>
<feature type="compositionally biased region" description="Basic residues" evidence="10">
    <location>
        <begin position="263"/>
        <end position="272"/>
    </location>
</feature>
<keyword evidence="6" id="KW-0256">Endoplasmic reticulum</keyword>
<dbReference type="EMBL" id="GG663746">
    <property type="protein sequence ID" value="EEH53113.1"/>
    <property type="molecule type" value="Genomic_DNA"/>
</dbReference>
<evidence type="ECO:0000256" key="7">
    <source>
        <dbReference type="ARBA" id="ARBA00022989"/>
    </source>
</evidence>
<dbReference type="Proteomes" id="UP000001876">
    <property type="component" value="Unassembled WGS sequence"/>
</dbReference>
<dbReference type="RefSeq" id="XP_003062294.1">
    <property type="nucleotide sequence ID" value="XM_003062248.1"/>
</dbReference>
<comment type="subcellular location">
    <subcellularLocation>
        <location evidence="1">Endomembrane system</location>
        <topology evidence="1">Multi-pass membrane protein</topology>
    </subcellularLocation>
    <subcellularLocation>
        <location evidence="3">Endoplasmic reticulum membrane</location>
    </subcellularLocation>
    <subcellularLocation>
        <location evidence="2">Nucleus envelope</location>
    </subcellularLocation>
</comment>
<dbReference type="GO" id="GO:0005789">
    <property type="term" value="C:endoplasmic reticulum membrane"/>
    <property type="evidence" value="ECO:0007669"/>
    <property type="project" value="UniProtKB-SubCell"/>
</dbReference>